<name>A0A0J9E3P8_9RHOB</name>
<dbReference type="Proteomes" id="UP000037178">
    <property type="component" value="Unassembled WGS sequence"/>
</dbReference>
<organism evidence="1 2">
    <name type="scientific">Candidatus Rhodobacter oscarellae</name>
    <dbReference type="NCBI Taxonomy" id="1675527"/>
    <lineage>
        <taxon>Bacteria</taxon>
        <taxon>Pseudomonadati</taxon>
        <taxon>Pseudomonadota</taxon>
        <taxon>Alphaproteobacteria</taxon>
        <taxon>Rhodobacterales</taxon>
        <taxon>Rhodobacter group</taxon>
        <taxon>Rhodobacter</taxon>
    </lineage>
</organism>
<reference evidence="1 2" key="1">
    <citation type="submission" date="2015-06" db="EMBL/GenBank/DDBJ databases">
        <title>Draft genome sequence of an Alphaproteobacteria species associated to the Mediterranean sponge Oscarella lobularis.</title>
        <authorList>
            <person name="Jourda C."/>
            <person name="Santini S."/>
            <person name="Claverie J.-M."/>
        </authorList>
    </citation>
    <scope>NUCLEOTIDE SEQUENCE [LARGE SCALE GENOMIC DNA]</scope>
    <source>
        <strain evidence="1">IGS</strain>
    </source>
</reference>
<dbReference type="EMBL" id="LFTY01000002">
    <property type="protein sequence ID" value="KMW57425.1"/>
    <property type="molecule type" value="Genomic_DNA"/>
</dbReference>
<gene>
    <name evidence="1" type="ORF">AIOL_002389</name>
</gene>
<comment type="caution">
    <text evidence="1">The sequence shown here is derived from an EMBL/GenBank/DDBJ whole genome shotgun (WGS) entry which is preliminary data.</text>
</comment>
<proteinExistence type="predicted"/>
<protein>
    <submittedName>
        <fullName evidence="1">Uncharacterized protein</fullName>
    </submittedName>
</protein>
<keyword evidence="2" id="KW-1185">Reference proteome</keyword>
<dbReference type="Pfam" id="PF06282">
    <property type="entry name" value="DUF1036"/>
    <property type="match status" value="1"/>
</dbReference>
<sequence length="214" mass="24879">MGLVFDSAPARADGHAFKISFQNDCWQSVQVALNYRHLDGDWGVRGWYDIPPGETCFLAESKNRIYYYHAQSDGTDWSGKDRFYKVRNKPVSYGFREVRIDRETYGEWTSRLTCDDALPYKIRIANNCGSDLNVALRYVDPDSDEWRTRGYFVFSPGERGSITSTRNSIIYLHGGRGDKYYVGPDMREYRVRGNDEKFFRVDMKDEGPTQTFKC</sequence>
<evidence type="ECO:0000313" key="1">
    <source>
        <dbReference type="EMBL" id="KMW57425.1"/>
    </source>
</evidence>
<dbReference type="OrthoDB" id="7849076at2"/>
<accession>A0A0J9E3P8</accession>
<dbReference type="AlphaFoldDB" id="A0A0J9E3P8"/>
<dbReference type="PATRIC" id="fig|1675527.3.peg.2510"/>
<dbReference type="InterPro" id="IPR009380">
    <property type="entry name" value="DUF1036"/>
</dbReference>
<evidence type="ECO:0000313" key="2">
    <source>
        <dbReference type="Proteomes" id="UP000037178"/>
    </source>
</evidence>